<keyword evidence="2 8" id="KW-0645">Protease</keyword>
<feature type="binding site" evidence="9">
    <location>
        <position position="264"/>
    </location>
    <ligand>
        <name>Zn(2+)</name>
        <dbReference type="ChEBI" id="CHEBI:29105"/>
        <note>catalytic</note>
    </ligand>
</feature>
<dbReference type="PROSITE" id="PS52034">
    <property type="entry name" value="PEPTIDASE_M32"/>
    <property type="match status" value="1"/>
</dbReference>
<dbReference type="EC" id="3.4.17.19" evidence="8"/>
<evidence type="ECO:0000313" key="11">
    <source>
        <dbReference type="EMBL" id="OPX55759.1"/>
    </source>
</evidence>
<dbReference type="PANTHER" id="PTHR34217">
    <property type="entry name" value="METAL-DEPENDENT CARBOXYPEPTIDASE"/>
    <property type="match status" value="1"/>
</dbReference>
<dbReference type="InterPro" id="IPR001333">
    <property type="entry name" value="Peptidase_M32_Taq"/>
</dbReference>
<reference evidence="11 12" key="1">
    <citation type="submission" date="2017-01" db="EMBL/GenBank/DDBJ databases">
        <title>Genome Sequencing of a Marine Spirillum, Oceanospirillum multiglobuliferum ATCC 33336, from Japan.</title>
        <authorList>
            <person name="Carney J.G."/>
            <person name="Trachtenberg A.M."/>
            <person name="Rheaume B.A."/>
            <person name="Linnane J.D."/>
            <person name="Pitts N.L."/>
            <person name="Mykles D.L."/>
            <person name="Maclea K.S."/>
        </authorList>
    </citation>
    <scope>NUCLEOTIDE SEQUENCE [LARGE SCALE GENOMIC DNA]</scope>
    <source>
        <strain evidence="11 12">ATCC 33336</strain>
    </source>
</reference>
<dbReference type="PIRSF" id="PIRSF006615">
    <property type="entry name" value="Zn_crbxpep_Taq"/>
    <property type="match status" value="1"/>
</dbReference>
<evidence type="ECO:0000256" key="4">
    <source>
        <dbReference type="ARBA" id="ARBA00022801"/>
    </source>
</evidence>
<comment type="similarity">
    <text evidence="7 8">Belongs to the peptidase M32 family.</text>
</comment>
<dbReference type="EMBL" id="MTSM01000007">
    <property type="protein sequence ID" value="OPX55759.1"/>
    <property type="molecule type" value="Genomic_DNA"/>
</dbReference>
<dbReference type="RefSeq" id="WP_078744780.1">
    <property type="nucleotide sequence ID" value="NZ_FUXG01000006.1"/>
</dbReference>
<name>A0A1T4NLY9_9GAMM</name>
<dbReference type="Proteomes" id="UP000191418">
    <property type="component" value="Unassembled WGS sequence"/>
</dbReference>
<dbReference type="GO" id="GO:0004181">
    <property type="term" value="F:metallocarboxypeptidase activity"/>
    <property type="evidence" value="ECO:0007669"/>
    <property type="project" value="UniProtKB-UniRule"/>
</dbReference>
<feature type="binding site" evidence="9">
    <location>
        <position position="260"/>
    </location>
    <ligand>
        <name>Zn(2+)</name>
        <dbReference type="ChEBI" id="CHEBI:29105"/>
        <note>catalytic</note>
    </ligand>
</feature>
<dbReference type="FunFam" id="1.10.1370.30:FF:000003">
    <property type="entry name" value="Thermostable carboxypeptidase 1"/>
    <property type="match status" value="1"/>
</dbReference>
<gene>
    <name evidence="11" type="ORF">BTE48_07675</name>
</gene>
<evidence type="ECO:0000256" key="6">
    <source>
        <dbReference type="ARBA" id="ARBA00052755"/>
    </source>
</evidence>
<evidence type="ECO:0000313" key="12">
    <source>
        <dbReference type="Proteomes" id="UP000191418"/>
    </source>
</evidence>
<dbReference type="PRINTS" id="PR00998">
    <property type="entry name" value="CRBOXYPTASET"/>
</dbReference>
<dbReference type="OrthoDB" id="9772308at2"/>
<comment type="cofactor">
    <cofactor evidence="9">
        <name>Zn(2+)</name>
        <dbReference type="ChEBI" id="CHEBI:29105"/>
    </cofactor>
    <text evidence="9">Binds 1 zinc ion per subunit.</text>
</comment>
<keyword evidence="3 8" id="KW-0479">Metal-binding</keyword>
<evidence type="ECO:0000256" key="5">
    <source>
        <dbReference type="ARBA" id="ARBA00023049"/>
    </source>
</evidence>
<dbReference type="GO" id="GO:0006508">
    <property type="term" value="P:proteolysis"/>
    <property type="evidence" value="ECO:0007669"/>
    <property type="project" value="UniProtKB-UniRule"/>
</dbReference>
<evidence type="ECO:0000256" key="8">
    <source>
        <dbReference type="PIRNR" id="PIRNR006615"/>
    </source>
</evidence>
<feature type="binding site" evidence="9">
    <location>
        <position position="290"/>
    </location>
    <ligand>
        <name>Zn(2+)</name>
        <dbReference type="ChEBI" id="CHEBI:29105"/>
        <note>catalytic</note>
    </ligand>
</feature>
<evidence type="ECO:0000256" key="1">
    <source>
        <dbReference type="ARBA" id="ARBA00022645"/>
    </source>
</evidence>
<organism evidence="11 12">
    <name type="scientific">Oceanospirillum multiglobuliferum</name>
    <dbReference type="NCBI Taxonomy" id="64969"/>
    <lineage>
        <taxon>Bacteria</taxon>
        <taxon>Pseudomonadati</taxon>
        <taxon>Pseudomonadota</taxon>
        <taxon>Gammaproteobacteria</taxon>
        <taxon>Oceanospirillales</taxon>
        <taxon>Oceanospirillaceae</taxon>
        <taxon>Oceanospirillum</taxon>
    </lineage>
</organism>
<dbReference type="PANTHER" id="PTHR34217:SF1">
    <property type="entry name" value="CARBOXYPEPTIDASE 1"/>
    <property type="match status" value="1"/>
</dbReference>
<keyword evidence="4 8" id="KW-0378">Hydrolase</keyword>
<comment type="function">
    <text evidence="8">Broad specificity carboxypetidase that releases amino acids sequentially from the C-terminus, including neutral, aromatic, polar and basic residues.</text>
</comment>
<dbReference type="Gene3D" id="1.10.1370.30">
    <property type="match status" value="1"/>
</dbReference>
<evidence type="ECO:0000256" key="3">
    <source>
        <dbReference type="ARBA" id="ARBA00022723"/>
    </source>
</evidence>
<feature type="active site" description="Proton donor/acceptor" evidence="10">
    <location>
        <position position="261"/>
    </location>
</feature>
<keyword evidence="9" id="KW-0862">Zinc</keyword>
<evidence type="ECO:0000256" key="2">
    <source>
        <dbReference type="ARBA" id="ARBA00022670"/>
    </source>
</evidence>
<dbReference type="CDD" id="cd06460">
    <property type="entry name" value="M32_Taq"/>
    <property type="match status" value="1"/>
</dbReference>
<comment type="catalytic activity">
    <reaction evidence="6 8">
        <text>Release of a C-terminal amino acid with broad specificity, except for -Pro.</text>
        <dbReference type="EC" id="3.4.17.19"/>
    </reaction>
</comment>
<sequence length="495" mass="56653">MSYQQLSERFQQLHHYRHLLSIAGWDQATMMPAKGNDARANAIAELSGLCHRISTASEVYDWLNAAEQETLTHEQQANLREIKRQLTHAQALPESLVLAQSKAGAKCEHAWRQQRIDNDWAGFAKNLKEVVQLSREEASLRAEQTGLSRYDALMDLYEPGMRSAEVDRVFGDLRQWLPDLIQQVQTQQKSQVITQPQGPFSIEQQKQLGQYAMQLLGFDFDAGRLDVSSHPFCGGVPEDVRLTTRYNTDSFAESLMGVIHETGHARYEQNLPKNWLGQPVAEARSMGIHESQSLFFEMQIARSRSFLSHLAPEISRIFGAQAAFDPENLYQLYTRVEPGLIRVDADEVTYPAHVMLRYEIEQALIEGQIEVEHIPDLWQANMQRYLGLNTAGNYKDGCMQDIHWTDGSFGYFPSYTLGAMYAAQWFHCIQQQLPQVENQIAQGDLGQISQWLNQHIWQQASFLTTPELVQQASGEALNPSYFRQHLENRYLHNLR</sequence>
<dbReference type="Pfam" id="PF02074">
    <property type="entry name" value="Peptidase_M32"/>
    <property type="match status" value="1"/>
</dbReference>
<dbReference type="GO" id="GO:0008270">
    <property type="term" value="F:zinc ion binding"/>
    <property type="evidence" value="ECO:0007669"/>
    <property type="project" value="UniProtKB-ARBA"/>
</dbReference>
<evidence type="ECO:0000256" key="10">
    <source>
        <dbReference type="PIRSR" id="PIRSR006615-2"/>
    </source>
</evidence>
<proteinExistence type="inferred from homology"/>
<dbReference type="AlphaFoldDB" id="A0A1T4NLY9"/>
<keyword evidence="1 8" id="KW-0121">Carboxypeptidase</keyword>
<comment type="caution">
    <text evidence="11">The sequence shown here is derived from an EMBL/GenBank/DDBJ whole genome shotgun (WGS) entry which is preliminary data.</text>
</comment>
<keyword evidence="12" id="KW-1185">Reference proteome</keyword>
<dbReference type="SUPFAM" id="SSF55486">
    <property type="entry name" value="Metalloproteases ('zincins'), catalytic domain"/>
    <property type="match status" value="1"/>
</dbReference>
<keyword evidence="5 8" id="KW-0482">Metalloprotease</keyword>
<protein>
    <recommendedName>
        <fullName evidence="8">Metal-dependent carboxypeptidase</fullName>
        <ecNumber evidence="8">3.4.17.19</ecNumber>
    </recommendedName>
</protein>
<evidence type="ECO:0000256" key="7">
    <source>
        <dbReference type="ARBA" id="ARBA00061580"/>
    </source>
</evidence>
<dbReference type="STRING" id="64969.SAMN02745127_01156"/>
<accession>A0A1T4NLY9</accession>
<evidence type="ECO:0000256" key="9">
    <source>
        <dbReference type="PIRSR" id="PIRSR006615-1"/>
    </source>
</evidence>